<organism evidence="1 2">
    <name type="scientific">Aeromonas veronii</name>
    <dbReference type="NCBI Taxonomy" id="654"/>
    <lineage>
        <taxon>Bacteria</taxon>
        <taxon>Pseudomonadati</taxon>
        <taxon>Pseudomonadota</taxon>
        <taxon>Gammaproteobacteria</taxon>
        <taxon>Aeromonadales</taxon>
        <taxon>Aeromonadaceae</taxon>
        <taxon>Aeromonas</taxon>
    </lineage>
</organism>
<evidence type="ECO:0000313" key="2">
    <source>
        <dbReference type="Proteomes" id="UP000267614"/>
    </source>
</evidence>
<evidence type="ECO:0000313" key="1">
    <source>
        <dbReference type="EMBL" id="AYV37541.1"/>
    </source>
</evidence>
<dbReference type="AlphaFoldDB" id="A0AAN1QFA7"/>
<name>A0AAN1QFA7_AERVE</name>
<dbReference type="Proteomes" id="UP000267614">
    <property type="component" value="Chromosome"/>
</dbReference>
<dbReference type="EMBL" id="CP033604">
    <property type="protein sequence ID" value="AYV37541.1"/>
    <property type="molecule type" value="Genomic_DNA"/>
</dbReference>
<dbReference type="RefSeq" id="WP_123173197.1">
    <property type="nucleotide sequence ID" value="NZ_CP033604.1"/>
</dbReference>
<sequence length="232" mass="26600">MIFDDDFLKILGAWQKGWKENQNTRLALAMKLRDATLNLPLKFKTVNQACYRKRFLHQGELFEIIMSNEKNEDLTSWTIFKQYAENFKGLLKPDAISAAIFEHTPTQDEVILNICELWKDKTFISAAEKYREAGGEHADAIFHFKASQGEVILNAPLKGSEIVALSGVSSPFDELCDQAEIPVSERDDYFKKLIDLQIYPETLKYTSKDGTQRVIKNTIEIMKLKIDKTKGK</sequence>
<protein>
    <submittedName>
        <fullName evidence="1">Uncharacterized protein</fullName>
    </submittedName>
</protein>
<accession>A0AAN1QFA7</accession>
<reference evidence="1 2" key="1">
    <citation type="submission" date="2018-11" db="EMBL/GenBank/DDBJ databases">
        <title>Complete genome sequence of multidrug-resistant Aeromonas veronii strain MS-18-37.</title>
        <authorList>
            <person name="Abdelhamed H."/>
            <person name="Lawrence M."/>
            <person name="Waldbieser G."/>
        </authorList>
    </citation>
    <scope>NUCLEOTIDE SEQUENCE [LARGE SCALE GENOMIC DNA]</scope>
    <source>
        <strain evidence="1 2">MS-18-37</strain>
    </source>
</reference>
<proteinExistence type="predicted"/>
<gene>
    <name evidence="1" type="ORF">EFI48_12405</name>
</gene>